<evidence type="ECO:0000313" key="42">
    <source>
        <dbReference type="Proteomes" id="UP000288216"/>
    </source>
</evidence>
<evidence type="ECO:0000256" key="6">
    <source>
        <dbReference type="ARBA" id="ARBA00022525"/>
    </source>
</evidence>
<dbReference type="Pfam" id="PF00777">
    <property type="entry name" value="Glyco_transf_29"/>
    <property type="match status" value="1"/>
</dbReference>
<keyword evidence="13" id="KW-0443">Lipid metabolism</keyword>
<dbReference type="FunFam" id="3.90.1480.20:FF:000002">
    <property type="entry name" value="CMP-N-acetylneuraminate-beta-galactosamide- alpha-2,3-sialyltransferase 2"/>
    <property type="match status" value="1"/>
</dbReference>
<feature type="disulfide bond" evidence="39">
    <location>
        <begin position="154"/>
        <end position="293"/>
    </location>
</feature>
<keyword evidence="11 40" id="KW-1133">Transmembrane helix</keyword>
<feature type="binding site" evidence="38">
    <location>
        <position position="159"/>
    </location>
    <ligand>
        <name>substrate</name>
    </ligand>
</feature>
<evidence type="ECO:0000256" key="5">
    <source>
        <dbReference type="ARBA" id="ARBA00006003"/>
    </source>
</evidence>
<dbReference type="CDD" id="cd23966">
    <property type="entry name" value="GT29_ST3GAL1_2"/>
    <property type="match status" value="1"/>
</dbReference>
<evidence type="ECO:0000256" key="37">
    <source>
        <dbReference type="ARBA" id="ARBA00082805"/>
    </source>
</evidence>
<comment type="subcellular location">
    <subcellularLocation>
        <location evidence="1">Golgi apparatus</location>
        <location evidence="1">Golgi stack membrane</location>
        <topology evidence="1">Single-pass type II membrane protein</topology>
    </subcellularLocation>
    <subcellularLocation>
        <location evidence="2">Secreted</location>
    </subcellularLocation>
</comment>
<keyword evidence="8" id="KW-0808">Transferase</keyword>
<evidence type="ECO:0000256" key="30">
    <source>
        <dbReference type="ARBA" id="ARBA00043816"/>
    </source>
</evidence>
<feature type="binding site" evidence="38">
    <location>
        <position position="118"/>
    </location>
    <ligand>
        <name>substrate</name>
    </ligand>
</feature>
<keyword evidence="9 40" id="KW-0812">Transmembrane</keyword>
<comment type="catalytic activity">
    <reaction evidence="17">
        <text>a beta-D-galactosyl-(1-&gt;3)-N-acetyl-alpha-D-galactosaminyl derivative + CMP-N-acetyl-beta-neuraminate = an N-acetyl-alpha-neuraminyl-(2-&gt;3)-beta-D-galactosyl-(1-&gt;3)-N-acetyl-alpha-D-galactosaminyl derivative + CMP + H(+)</text>
        <dbReference type="Rhea" id="RHEA:21616"/>
        <dbReference type="ChEBI" id="CHEBI:15378"/>
        <dbReference type="ChEBI" id="CHEBI:57812"/>
        <dbReference type="ChEBI" id="CHEBI:60377"/>
        <dbReference type="ChEBI" id="CHEBI:133470"/>
        <dbReference type="ChEBI" id="CHEBI:139596"/>
        <dbReference type="EC" id="2.4.3.4"/>
    </reaction>
    <physiologicalReaction direction="left-to-right" evidence="17">
        <dbReference type="Rhea" id="RHEA:21617"/>
    </physiologicalReaction>
</comment>
<evidence type="ECO:0000256" key="22">
    <source>
        <dbReference type="ARBA" id="ARBA00041997"/>
    </source>
</evidence>
<dbReference type="InterPro" id="IPR012163">
    <property type="entry name" value="Sialyl_trans"/>
</dbReference>
<evidence type="ECO:0000256" key="32">
    <source>
        <dbReference type="ARBA" id="ARBA00052027"/>
    </source>
</evidence>
<comment type="caution">
    <text evidence="41">The sequence shown here is derived from an EMBL/GenBank/DDBJ whole genome shotgun (WGS) entry which is preliminary data.</text>
</comment>
<comment type="catalytic activity">
    <reaction evidence="30">
        <text>a ganglioside GA1 + CMP-N-acetyl-beta-neuraminate = a ganglioside GM1b + CMP + H(+)</text>
        <dbReference type="Rhea" id="RHEA:48244"/>
        <dbReference type="ChEBI" id="CHEBI:15378"/>
        <dbReference type="ChEBI" id="CHEBI:57812"/>
        <dbReference type="ChEBI" id="CHEBI:60377"/>
        <dbReference type="ChEBI" id="CHEBI:88069"/>
        <dbReference type="ChEBI" id="CHEBI:90151"/>
    </reaction>
    <physiologicalReaction direction="left-to-right" evidence="30">
        <dbReference type="Rhea" id="RHEA:48245"/>
    </physiologicalReaction>
</comment>
<name>A0A401P875_SCYTO</name>
<feature type="binding site" evidence="38">
    <location>
        <position position="311"/>
    </location>
    <ligand>
        <name>substrate</name>
    </ligand>
</feature>
<comment type="catalytic activity">
    <reaction evidence="28">
        <text>a ganglioside GA1 (d18:1(4E)) + CMP-N-acetyl-beta-neuraminate = a ganglioside GM1b (d18:1(4E)) + CMP + H(+)</text>
        <dbReference type="Rhea" id="RHEA:47560"/>
        <dbReference type="ChEBI" id="CHEBI:15378"/>
        <dbReference type="ChEBI" id="CHEBI:27938"/>
        <dbReference type="ChEBI" id="CHEBI:57812"/>
        <dbReference type="ChEBI" id="CHEBI:60377"/>
        <dbReference type="ChEBI" id="CHEBI:78568"/>
    </reaction>
    <physiologicalReaction direction="left-to-right" evidence="28">
        <dbReference type="Rhea" id="RHEA:47561"/>
    </physiologicalReaction>
</comment>
<evidence type="ECO:0000256" key="12">
    <source>
        <dbReference type="ARBA" id="ARBA00023034"/>
    </source>
</evidence>
<evidence type="ECO:0000256" key="19">
    <source>
        <dbReference type="ARBA" id="ARBA00039107"/>
    </source>
</evidence>
<dbReference type="GO" id="GO:0032580">
    <property type="term" value="C:Golgi cisterna membrane"/>
    <property type="evidence" value="ECO:0007669"/>
    <property type="project" value="UniProtKB-SubCell"/>
</dbReference>
<evidence type="ECO:0000256" key="26">
    <source>
        <dbReference type="ARBA" id="ARBA00042990"/>
    </source>
</evidence>
<dbReference type="STRING" id="75743.A0A401P875"/>
<dbReference type="EC" id="2.4.3.2" evidence="18"/>
<evidence type="ECO:0000256" key="31">
    <source>
        <dbReference type="ARBA" id="ARBA00047509"/>
    </source>
</evidence>
<evidence type="ECO:0000256" key="38">
    <source>
        <dbReference type="PIRSR" id="PIRSR005557-1"/>
    </source>
</evidence>
<comment type="catalytic activity">
    <reaction evidence="31">
        <text>ganglioside GM1 (d18:1(4E)/18:0) + CMP-N-acetyl-beta-neuraminate = ganglioside GD1a (18:1(4E)/18:0) + CMP + H(+)</text>
        <dbReference type="Rhea" id="RHEA:48248"/>
        <dbReference type="ChEBI" id="CHEBI:15378"/>
        <dbReference type="ChEBI" id="CHEBI:57812"/>
        <dbReference type="ChEBI" id="CHEBI:60377"/>
        <dbReference type="ChEBI" id="CHEBI:73110"/>
        <dbReference type="ChEBI" id="CHEBI:90153"/>
    </reaction>
    <physiologicalReaction direction="left-to-right" evidence="31">
        <dbReference type="Rhea" id="RHEA:48249"/>
    </physiologicalReaction>
</comment>
<evidence type="ECO:0000256" key="2">
    <source>
        <dbReference type="ARBA" id="ARBA00004613"/>
    </source>
</evidence>
<evidence type="ECO:0000256" key="16">
    <source>
        <dbReference type="ARBA" id="ARBA00023180"/>
    </source>
</evidence>
<dbReference type="Proteomes" id="UP000288216">
    <property type="component" value="Unassembled WGS sequence"/>
</dbReference>
<evidence type="ECO:0000256" key="17">
    <source>
        <dbReference type="ARBA" id="ARBA00036292"/>
    </source>
</evidence>
<dbReference type="InterPro" id="IPR001675">
    <property type="entry name" value="Glyco_trans_29"/>
</dbReference>
<evidence type="ECO:0000256" key="11">
    <source>
        <dbReference type="ARBA" id="ARBA00022989"/>
    </source>
</evidence>
<dbReference type="InterPro" id="IPR051757">
    <property type="entry name" value="Beta-gal_alpha2-3_sialyltrans"/>
</dbReference>
<evidence type="ECO:0000256" key="24">
    <source>
        <dbReference type="ARBA" id="ARBA00042448"/>
    </source>
</evidence>
<evidence type="ECO:0000256" key="18">
    <source>
        <dbReference type="ARBA" id="ARBA00039106"/>
    </source>
</evidence>
<feature type="binding site" evidence="38">
    <location>
        <position position="182"/>
    </location>
    <ligand>
        <name>substrate</name>
    </ligand>
</feature>
<dbReference type="GO" id="GO:0006629">
    <property type="term" value="P:lipid metabolic process"/>
    <property type="evidence" value="ECO:0007669"/>
    <property type="project" value="UniProtKB-KW"/>
</dbReference>
<evidence type="ECO:0000256" key="15">
    <source>
        <dbReference type="ARBA" id="ARBA00023157"/>
    </source>
</evidence>
<evidence type="ECO:0000256" key="27">
    <source>
        <dbReference type="ARBA" id="ARBA00042991"/>
    </source>
</evidence>
<proteinExistence type="inferred from homology"/>
<evidence type="ECO:0000256" key="3">
    <source>
        <dbReference type="ARBA" id="ARBA00004922"/>
    </source>
</evidence>
<evidence type="ECO:0000256" key="4">
    <source>
        <dbReference type="ARBA" id="ARBA00004934"/>
    </source>
</evidence>
<evidence type="ECO:0000256" key="28">
    <source>
        <dbReference type="ARBA" id="ARBA00043673"/>
    </source>
</evidence>
<protein>
    <recommendedName>
        <fullName evidence="20">CMP-N-acetylneuraminate-beta-galactosamide-alpha-2,3-sialyltransferase 1</fullName>
        <ecNumber evidence="18">2.4.3.2</ecNumber>
        <ecNumber evidence="19">2.4.3.4</ecNumber>
    </recommendedName>
    <alternativeName>
        <fullName evidence="34">CMP-N-acetylneuraminate-beta-galactosamide-alpha-2,3-sialyltransferase 2</fullName>
    </alternativeName>
    <alternativeName>
        <fullName evidence="27">Gal-NAc6S</fullName>
    </alternativeName>
    <alternativeName>
        <fullName evidence="24">Gal-beta-1,3-GalNAc-alpha-2,3-sialyltransferase</fullName>
    </alternativeName>
    <alternativeName>
        <fullName evidence="26">Monosialoganglioside sialyltransferase</fullName>
    </alternativeName>
    <alternativeName>
        <fullName evidence="22">ST3Gal I</fullName>
    </alternativeName>
    <alternativeName>
        <fullName evidence="35">ST3Gal II</fullName>
    </alternativeName>
    <alternativeName>
        <fullName evidence="23">ST3GalA.1</fullName>
    </alternativeName>
    <alternativeName>
        <fullName evidence="36">ST3GalA.2</fullName>
    </alternativeName>
    <alternativeName>
        <fullName evidence="21">ST3O</fullName>
    </alternativeName>
    <alternativeName>
        <fullName evidence="25">Sialyltransferase 4A</fullName>
    </alternativeName>
    <alternativeName>
        <fullName evidence="37">Sialyltransferase 4B</fullName>
    </alternativeName>
</protein>
<dbReference type="EC" id="2.4.3.4" evidence="19"/>
<keyword evidence="42" id="KW-1185">Reference proteome</keyword>
<dbReference type="PANTHER" id="PTHR46032">
    <property type="entry name" value="ALPHA-2,3-SIALYLTRANSFERASE ST3GAL I ISOFORM X1"/>
    <property type="match status" value="1"/>
</dbReference>
<comment type="pathway">
    <text evidence="3">Protein modification; protein glycosylation.</text>
</comment>
<dbReference type="EMBL" id="BFAA01003185">
    <property type="protein sequence ID" value="GCB69316.1"/>
    <property type="molecule type" value="Genomic_DNA"/>
</dbReference>
<dbReference type="GO" id="GO:0097503">
    <property type="term" value="P:sialylation"/>
    <property type="evidence" value="ECO:0007669"/>
    <property type="project" value="TreeGrafter"/>
</dbReference>
<evidence type="ECO:0000256" key="1">
    <source>
        <dbReference type="ARBA" id="ARBA00004447"/>
    </source>
</evidence>
<comment type="pathway">
    <text evidence="4">Glycolipid biosynthesis.</text>
</comment>
<evidence type="ECO:0000256" key="25">
    <source>
        <dbReference type="ARBA" id="ARBA00042682"/>
    </source>
</evidence>
<sequence length="352" mass="40440">MTRSFPPPPVFLLPKWEEYYHQEGFAMFVYKPQKLHWFLYLLFFALVLLSAFFTYTSKFNLTLHKLFTVRNCKCSHCTSELGESEWFDKRYVPTMSPILTKSNYTIPEKSYKWWLSLQHEQNPSNMTKLMEELFNLFPGDNVLMDQGPNRCRTCAVVGNSGNLKGSKSGPSIDASNLVMRMNRAQTTGYEADVGTKTTHHFMYPESAKNLASNVSLVLIPFKVLDIKWLISAFTTGQITRTYVPVLRKINATKDKVLVYNPHFLKYVHENWNERHGRYCSTGMLVVAFALHVCDEVNVYGFGADSFGNWHHYWEKNAGAGAFRRTGVHNADFEANVTKSLANIGKIKFFKGI</sequence>
<evidence type="ECO:0000256" key="39">
    <source>
        <dbReference type="PIRSR" id="PIRSR005557-2"/>
    </source>
</evidence>
<evidence type="ECO:0000256" key="21">
    <source>
        <dbReference type="ARBA" id="ARBA00041507"/>
    </source>
</evidence>
<evidence type="ECO:0000256" key="9">
    <source>
        <dbReference type="ARBA" id="ARBA00022692"/>
    </source>
</evidence>
<evidence type="ECO:0000256" key="14">
    <source>
        <dbReference type="ARBA" id="ARBA00023136"/>
    </source>
</evidence>
<dbReference type="Gene3D" id="3.90.1480.20">
    <property type="entry name" value="Glycosyl transferase family 29"/>
    <property type="match status" value="1"/>
</dbReference>
<dbReference type="PIRSF" id="PIRSF005557">
    <property type="entry name" value="Sialyl_trans"/>
    <property type="match status" value="1"/>
</dbReference>
<feature type="binding site" evidence="38">
    <location>
        <position position="302"/>
    </location>
    <ligand>
        <name>substrate</name>
    </ligand>
</feature>
<dbReference type="GO" id="GO:0005576">
    <property type="term" value="C:extracellular region"/>
    <property type="evidence" value="ECO:0007669"/>
    <property type="project" value="UniProtKB-SubCell"/>
</dbReference>
<feature type="binding site" evidence="38">
    <location>
        <position position="242"/>
    </location>
    <ligand>
        <name>substrate</name>
    </ligand>
</feature>
<evidence type="ECO:0000256" key="40">
    <source>
        <dbReference type="SAM" id="Phobius"/>
    </source>
</evidence>
<evidence type="ECO:0000256" key="36">
    <source>
        <dbReference type="ARBA" id="ARBA00081332"/>
    </source>
</evidence>
<evidence type="ECO:0000256" key="8">
    <source>
        <dbReference type="ARBA" id="ARBA00022679"/>
    </source>
</evidence>
<evidence type="ECO:0000256" key="10">
    <source>
        <dbReference type="ARBA" id="ARBA00022968"/>
    </source>
</evidence>
<evidence type="ECO:0000256" key="33">
    <source>
        <dbReference type="ARBA" id="ARBA00062545"/>
    </source>
</evidence>
<comment type="subunit">
    <text evidence="33">Homodimer; disulfide-linked. Homodimer formation occurs in the endoplasmic reticulum.</text>
</comment>
<dbReference type="GO" id="GO:0047288">
    <property type="term" value="F:beta-D-galactosyl-(1-&gt;3)-N-acetyl-beta-D-galactosaminide alpha-2,3- sialyltransferase"/>
    <property type="evidence" value="ECO:0007669"/>
    <property type="project" value="UniProtKB-EC"/>
</dbReference>
<dbReference type="AlphaFoldDB" id="A0A401P875"/>
<evidence type="ECO:0000256" key="35">
    <source>
        <dbReference type="ARBA" id="ARBA00081228"/>
    </source>
</evidence>
<feature type="binding site" evidence="38">
    <location>
        <position position="328"/>
    </location>
    <ligand>
        <name>substrate</name>
    </ligand>
</feature>
<dbReference type="OMA" id="RPCSCHT"/>
<accession>A0A401P875</accession>
<feature type="transmembrane region" description="Helical" evidence="40">
    <location>
        <begin position="37"/>
        <end position="55"/>
    </location>
</feature>
<organism evidence="41 42">
    <name type="scientific">Scyliorhinus torazame</name>
    <name type="common">Cloudy catshark</name>
    <name type="synonym">Catulus torazame</name>
    <dbReference type="NCBI Taxonomy" id="75743"/>
    <lineage>
        <taxon>Eukaryota</taxon>
        <taxon>Metazoa</taxon>
        <taxon>Chordata</taxon>
        <taxon>Craniata</taxon>
        <taxon>Vertebrata</taxon>
        <taxon>Chondrichthyes</taxon>
        <taxon>Elasmobranchii</taxon>
        <taxon>Galeomorphii</taxon>
        <taxon>Galeoidea</taxon>
        <taxon>Carcharhiniformes</taxon>
        <taxon>Scyliorhinidae</taxon>
        <taxon>Scyliorhinus</taxon>
    </lineage>
</organism>
<keyword evidence="10" id="KW-0735">Signal-anchor</keyword>
<evidence type="ECO:0000256" key="34">
    <source>
        <dbReference type="ARBA" id="ARBA00072809"/>
    </source>
</evidence>
<evidence type="ECO:0000256" key="13">
    <source>
        <dbReference type="ARBA" id="ARBA00023098"/>
    </source>
</evidence>
<keyword evidence="16" id="KW-0325">Glycoprotein</keyword>
<reference evidence="41 42" key="1">
    <citation type="journal article" date="2018" name="Nat. Ecol. Evol.">
        <title>Shark genomes provide insights into elasmobranch evolution and the origin of vertebrates.</title>
        <authorList>
            <person name="Hara Y"/>
            <person name="Yamaguchi K"/>
            <person name="Onimaru K"/>
            <person name="Kadota M"/>
            <person name="Koyanagi M"/>
            <person name="Keeley SD"/>
            <person name="Tatsumi K"/>
            <person name="Tanaka K"/>
            <person name="Motone F"/>
            <person name="Kageyama Y"/>
            <person name="Nozu R"/>
            <person name="Adachi N"/>
            <person name="Nishimura O"/>
            <person name="Nakagawa R"/>
            <person name="Tanegashima C"/>
            <person name="Kiyatake I"/>
            <person name="Matsumoto R"/>
            <person name="Murakumo K"/>
            <person name="Nishida K"/>
            <person name="Terakita A"/>
            <person name="Kuratani S"/>
            <person name="Sato K"/>
            <person name="Hyodo S Kuraku.S."/>
        </authorList>
    </citation>
    <scope>NUCLEOTIDE SEQUENCE [LARGE SCALE GENOMIC DNA]</scope>
</reference>
<comment type="catalytic activity">
    <reaction evidence="29">
        <text>a ganglioside GM1 (d18:1(4E)) + CMP-N-acetyl-beta-neuraminate = a ganglioside GD1a (d18:1(4E)) + CMP + H(+)</text>
        <dbReference type="Rhea" id="RHEA:18021"/>
        <dbReference type="ChEBI" id="CHEBI:15378"/>
        <dbReference type="ChEBI" id="CHEBI:57812"/>
        <dbReference type="ChEBI" id="CHEBI:60377"/>
        <dbReference type="ChEBI" id="CHEBI:77709"/>
        <dbReference type="ChEBI" id="CHEBI:78445"/>
        <dbReference type="EC" id="2.4.3.2"/>
    </reaction>
    <physiologicalReaction direction="left-to-right" evidence="29">
        <dbReference type="Rhea" id="RHEA:18022"/>
    </physiologicalReaction>
</comment>
<feature type="binding site" evidence="38">
    <location>
        <position position="282"/>
    </location>
    <ligand>
        <name>substrate</name>
    </ligand>
</feature>
<keyword evidence="7" id="KW-0328">Glycosyltransferase</keyword>
<feature type="binding site" evidence="38">
    <location>
        <position position="278"/>
    </location>
    <ligand>
        <name>substrate</name>
    </ligand>
</feature>
<keyword evidence="6" id="KW-0964">Secreted</keyword>
<keyword evidence="15" id="KW-1015">Disulfide bond</keyword>
<evidence type="ECO:0000256" key="20">
    <source>
        <dbReference type="ARBA" id="ARBA00040101"/>
    </source>
</evidence>
<dbReference type="PANTHER" id="PTHR46032:SF6">
    <property type="entry name" value="CMP-N-ACETYLNEURAMINATE-BETA-GALACTOSAMIDE-ALPHA-2,3-SIALYLTRANSFERASE 1"/>
    <property type="match status" value="1"/>
</dbReference>
<dbReference type="InterPro" id="IPR038578">
    <property type="entry name" value="GT29-like_sf"/>
</dbReference>
<keyword evidence="14 40" id="KW-0472">Membrane</keyword>
<gene>
    <name evidence="41" type="ORF">scyTo_0008363</name>
</gene>
<evidence type="ECO:0000313" key="41">
    <source>
        <dbReference type="EMBL" id="GCB69316.1"/>
    </source>
</evidence>
<comment type="catalytic activity">
    <reaction evidence="32">
        <text>a globoside GalGb4Cer + CMP-N-acetyl-beta-neuraminate = a globoside MSGG + CMP + H(+)</text>
        <dbReference type="Rhea" id="RHEA:65372"/>
        <dbReference type="ChEBI" id="CHEBI:15378"/>
        <dbReference type="ChEBI" id="CHEBI:57812"/>
        <dbReference type="ChEBI" id="CHEBI:60377"/>
        <dbReference type="ChEBI" id="CHEBI:140623"/>
        <dbReference type="ChEBI" id="CHEBI:140691"/>
    </reaction>
    <physiologicalReaction direction="left-to-right" evidence="32">
        <dbReference type="Rhea" id="RHEA:65373"/>
    </physiologicalReaction>
</comment>
<keyword evidence="12" id="KW-0333">Golgi apparatus</keyword>
<evidence type="ECO:0000256" key="7">
    <source>
        <dbReference type="ARBA" id="ARBA00022676"/>
    </source>
</evidence>
<comment type="similarity">
    <text evidence="5">Belongs to the glycosyltransferase 29 family.</text>
</comment>
<dbReference type="GO" id="GO:0003836">
    <property type="term" value="F:beta-galactoside (CMP) alpha-2,3-sialyltransferase activity"/>
    <property type="evidence" value="ECO:0007669"/>
    <property type="project" value="UniProtKB-EC"/>
</dbReference>
<evidence type="ECO:0000256" key="23">
    <source>
        <dbReference type="ARBA" id="ARBA00042022"/>
    </source>
</evidence>
<dbReference type="OrthoDB" id="10264956at2759"/>
<evidence type="ECO:0000256" key="29">
    <source>
        <dbReference type="ARBA" id="ARBA00043773"/>
    </source>
</evidence>